<dbReference type="AlphaFoldDB" id="A0A1Y6CKI3"/>
<evidence type="ECO:0000313" key="2">
    <source>
        <dbReference type="Proteomes" id="UP000192917"/>
    </source>
</evidence>
<dbReference type="Gene3D" id="3.40.50.300">
    <property type="entry name" value="P-loop containing nucleotide triphosphate hydrolases"/>
    <property type="match status" value="1"/>
</dbReference>
<dbReference type="STRING" id="560819.SAMN05428998_13052"/>
<keyword evidence="2" id="KW-1185">Reference proteome</keyword>
<evidence type="ECO:0000313" key="1">
    <source>
        <dbReference type="EMBL" id="SMF71743.1"/>
    </source>
</evidence>
<dbReference type="InterPro" id="IPR027417">
    <property type="entry name" value="P-loop_NTPase"/>
</dbReference>
<dbReference type="RefSeq" id="WP_085125626.1">
    <property type="nucleotide sequence ID" value="NZ_FWZX01000030.1"/>
</dbReference>
<name>A0A1Y6CKI3_9PROT</name>
<dbReference type="EMBL" id="FWZX01000030">
    <property type="protein sequence ID" value="SMF71743.1"/>
    <property type="molecule type" value="Genomic_DNA"/>
</dbReference>
<dbReference type="SUPFAM" id="SSF52540">
    <property type="entry name" value="P-loop containing nucleoside triphosphate hydrolases"/>
    <property type="match status" value="1"/>
</dbReference>
<accession>A0A1Y6CKI3</accession>
<dbReference type="Proteomes" id="UP000192917">
    <property type="component" value="Unassembled WGS sequence"/>
</dbReference>
<organism evidence="1 2">
    <name type="scientific">Tistlia consotensis USBA 355</name>
    <dbReference type="NCBI Taxonomy" id="560819"/>
    <lineage>
        <taxon>Bacteria</taxon>
        <taxon>Pseudomonadati</taxon>
        <taxon>Pseudomonadota</taxon>
        <taxon>Alphaproteobacteria</taxon>
        <taxon>Rhodospirillales</taxon>
        <taxon>Rhodovibrionaceae</taxon>
        <taxon>Tistlia</taxon>
    </lineage>
</organism>
<protein>
    <submittedName>
        <fullName evidence="1">Uncharacterized protein</fullName>
    </submittedName>
</protein>
<reference evidence="1 2" key="1">
    <citation type="submission" date="2017-04" db="EMBL/GenBank/DDBJ databases">
        <authorList>
            <person name="Afonso C.L."/>
            <person name="Miller P.J."/>
            <person name="Scott M.A."/>
            <person name="Spackman E."/>
            <person name="Goraichik I."/>
            <person name="Dimitrov K.M."/>
            <person name="Suarez D.L."/>
            <person name="Swayne D.E."/>
        </authorList>
    </citation>
    <scope>NUCLEOTIDE SEQUENCE [LARGE SCALE GENOMIC DNA]</scope>
    <source>
        <strain evidence="1 2">USBA 355</strain>
    </source>
</reference>
<gene>
    <name evidence="1" type="ORF">SAMN05428998_13052</name>
</gene>
<sequence length="646" mass="71720">MLRFFDTFDALLGAVRDAVLERPRLLVLRGTLAPAARRDMVELARSLGATVTLDPRDLTEVEMAGPEAPTTRGPDAPAADELVVVIETAGPALGSILMDYVERPDAELLCLKTAWHYSQRPLLFSSVPKSGTHLALALLQAFGYEIFRDPRKELNLRRGVANELLRDRQLGEHVVRLFSPDSPALPGGVVYPMAEPSFHMPFSRLFEVLSGMGIRRTRILELPIVFSYRNPLGVMISEAWAYRDSKRHILGHYFSTFEDTESICHDLVRGIALISLVERLGEYPGWLRLANVLPVSFEELVGAEGGGDAAIQRQLIWSLQLKLQIPGDPRDYAAGIYDRRSPTFRRGRLDAFADELPDHRAFLDGHPELRRRCEDFGYDPDRASAHWPQRHATLRRRPLGFDSPPAPVARLGASLVWSTGRHSAALPAVFATLCRHCALLPETAVALGELRELAADFGSLRARVRSAEVQARHRRFRSLGDFWLFAVVSDGRRYYAFRRDGETAIPCQSTILAADDPAALLAAICDAIHGLCRRAPQVVFAADDTNLVLYGDSAYLIPRRIGHVEIGPDEQPDHPEAVRFSLETFLRYFFEREAGDHLRRWAAALELPEAPAEAARPEHAEPDGQQPVDLAGAPADILAYLGEAAA</sequence>
<proteinExistence type="predicted"/>